<comment type="caution">
    <text evidence="3">The sequence shown here is derived from an EMBL/GenBank/DDBJ whole genome shotgun (WGS) entry which is preliminary data.</text>
</comment>
<dbReference type="InterPro" id="IPR002881">
    <property type="entry name" value="DUF58"/>
</dbReference>
<feature type="transmembrane region" description="Helical" evidence="1">
    <location>
        <begin position="33"/>
        <end position="53"/>
    </location>
</feature>
<evidence type="ECO:0000313" key="3">
    <source>
        <dbReference type="EMBL" id="MBC8589476.1"/>
    </source>
</evidence>
<dbReference type="AlphaFoldDB" id="A0A926EXN5"/>
<dbReference type="Pfam" id="PF01882">
    <property type="entry name" value="DUF58"/>
    <property type="match status" value="1"/>
</dbReference>
<dbReference type="EMBL" id="JACRTG010000034">
    <property type="protein sequence ID" value="MBC8589476.1"/>
    <property type="molecule type" value="Genomic_DNA"/>
</dbReference>
<keyword evidence="1" id="KW-0472">Membrane</keyword>
<keyword evidence="1" id="KW-1133">Transmembrane helix</keyword>
<sequence>MVKINSKTALIFSISFLFIIPFVLFIGGTMPYLIFYILIFLFIIPFLHNYIAIKGIRGSVEIPNGALYKGDRININYELKNRSPFSIAYLEIHSDIARKLAGKDTTKVIIPLEKKRRFFFNEEVVLSRRGYYEMEEIEIKIHDVFNFFTFTKNIKTNTSLLVYPETINLSTFEITANQQLGELQVRNSFYQDKNRISSLRDYREGDMVKSIHWKLTAKRDFPIVKEYENRVDTNVFIFLDNQDLYFENDVDRRMEDKIVDSALSVVNYCLKQNIFIALETQHKKRQIELSGQNTKDLKPFLELFARFKGNGALNTKSLLISKIERLRDGRAFIIITPHLDKDMGAIGIELKMKNSNPLFIVVTDKENNNGFIEPLIENRLKQEGIPLFILDFKSNVKDVLEVSHG</sequence>
<reference evidence="3" key="1">
    <citation type="submission" date="2020-08" db="EMBL/GenBank/DDBJ databases">
        <title>Genome public.</title>
        <authorList>
            <person name="Liu C."/>
            <person name="Sun Q."/>
        </authorList>
    </citation>
    <scope>NUCLEOTIDE SEQUENCE</scope>
    <source>
        <strain evidence="3">BX21</strain>
    </source>
</reference>
<keyword evidence="4" id="KW-1185">Reference proteome</keyword>
<accession>A0A926EXN5</accession>
<evidence type="ECO:0000256" key="1">
    <source>
        <dbReference type="SAM" id="Phobius"/>
    </source>
</evidence>
<dbReference type="RefSeq" id="WP_262430943.1">
    <property type="nucleotide sequence ID" value="NZ_JACRTG010000034.1"/>
</dbReference>
<dbReference type="PANTHER" id="PTHR34351">
    <property type="entry name" value="SLR1927 PROTEIN-RELATED"/>
    <property type="match status" value="1"/>
</dbReference>
<keyword evidence="1" id="KW-0812">Transmembrane</keyword>
<evidence type="ECO:0000313" key="4">
    <source>
        <dbReference type="Proteomes" id="UP000601171"/>
    </source>
</evidence>
<evidence type="ECO:0000259" key="2">
    <source>
        <dbReference type="Pfam" id="PF01882"/>
    </source>
</evidence>
<dbReference type="Proteomes" id="UP000601171">
    <property type="component" value="Unassembled WGS sequence"/>
</dbReference>
<organism evidence="3 4">
    <name type="scientific">Paratissierella segnis</name>
    <dbReference type="NCBI Taxonomy" id="2763679"/>
    <lineage>
        <taxon>Bacteria</taxon>
        <taxon>Bacillati</taxon>
        <taxon>Bacillota</taxon>
        <taxon>Tissierellia</taxon>
        <taxon>Tissierellales</taxon>
        <taxon>Tissierellaceae</taxon>
        <taxon>Paratissierella</taxon>
    </lineage>
</organism>
<proteinExistence type="predicted"/>
<dbReference type="PANTHER" id="PTHR34351:SF2">
    <property type="entry name" value="DUF58 DOMAIN-CONTAINING PROTEIN"/>
    <property type="match status" value="1"/>
</dbReference>
<name>A0A926EXN5_9FIRM</name>
<feature type="domain" description="DUF58" evidence="2">
    <location>
        <begin position="199"/>
        <end position="242"/>
    </location>
</feature>
<gene>
    <name evidence="3" type="ORF">H8707_14770</name>
</gene>
<protein>
    <submittedName>
        <fullName evidence="3">DUF58 domain-containing protein</fullName>
    </submittedName>
</protein>